<comment type="caution">
    <text evidence="2">The sequence shown here is derived from an EMBL/GenBank/DDBJ whole genome shotgun (WGS) entry which is preliminary data.</text>
</comment>
<dbReference type="EMBL" id="LVHD01000278">
    <property type="protein sequence ID" value="OAG72509.1"/>
    <property type="molecule type" value="Genomic_DNA"/>
</dbReference>
<feature type="compositionally biased region" description="Polar residues" evidence="1">
    <location>
        <begin position="98"/>
        <end position="117"/>
    </location>
</feature>
<evidence type="ECO:0000313" key="3">
    <source>
        <dbReference type="Proteomes" id="UP000077349"/>
    </source>
</evidence>
<feature type="region of interest" description="Disordered" evidence="1">
    <location>
        <begin position="85"/>
        <end position="171"/>
    </location>
</feature>
<reference evidence="2 3" key="1">
    <citation type="submission" date="2016-03" db="EMBL/GenBank/DDBJ databases">
        <title>Draft genome sequence of Acetobacter malorum CECT 7742, a strain isolated from strawberry vinegar.</title>
        <authorList>
            <person name="Sainz F."/>
            <person name="Mas A."/>
            <person name="Torija M.J."/>
        </authorList>
    </citation>
    <scope>NUCLEOTIDE SEQUENCE [LARGE SCALE GENOMIC DNA]</scope>
    <source>
        <strain evidence="2 3">CECT 7742</strain>
    </source>
</reference>
<proteinExistence type="predicted"/>
<dbReference type="Proteomes" id="UP000077349">
    <property type="component" value="Unassembled WGS sequence"/>
</dbReference>
<evidence type="ECO:0000256" key="1">
    <source>
        <dbReference type="SAM" id="MobiDB-lite"/>
    </source>
</evidence>
<evidence type="ECO:0000313" key="2">
    <source>
        <dbReference type="EMBL" id="OAG72509.1"/>
    </source>
</evidence>
<accession>A0A177FWK6</accession>
<dbReference type="AlphaFoldDB" id="A0A177FWK6"/>
<organism evidence="2 3">
    <name type="scientific">Acetobacter malorum</name>
    <dbReference type="NCBI Taxonomy" id="178901"/>
    <lineage>
        <taxon>Bacteria</taxon>
        <taxon>Pseudomonadati</taxon>
        <taxon>Pseudomonadota</taxon>
        <taxon>Alphaproteobacteria</taxon>
        <taxon>Acetobacterales</taxon>
        <taxon>Acetobacteraceae</taxon>
        <taxon>Acetobacter</taxon>
    </lineage>
</organism>
<gene>
    <name evidence="2" type="ORF">Amal_04037</name>
</gene>
<sequence>MHQTCTESRPVFFQTSKTFSSPWPNHSVPFPKPLYLLTGTSPHAHQMLTSPQFHRLSDGAPLPPFCHKPDRSCKSVGHAGLCAGSNRTIPYQPHASRRQGSLSLQNDAAPQRGQTSVRSRARQRGRRNLSCLSPSGTQWWRRDDAAGNGSPCRADRHKSLHQHAQPDLHRA</sequence>
<protein>
    <submittedName>
        <fullName evidence="2">Uncharacterized protein</fullName>
    </submittedName>
</protein>
<name>A0A177FWK6_9PROT</name>